<organism evidence="3 4">
    <name type="scientific">Scophthalmus maximus</name>
    <name type="common">Turbot</name>
    <name type="synonym">Psetta maxima</name>
    <dbReference type="NCBI Taxonomy" id="52904"/>
    <lineage>
        <taxon>Eukaryota</taxon>
        <taxon>Metazoa</taxon>
        <taxon>Chordata</taxon>
        <taxon>Craniata</taxon>
        <taxon>Vertebrata</taxon>
        <taxon>Euteleostomi</taxon>
        <taxon>Actinopterygii</taxon>
        <taxon>Neopterygii</taxon>
        <taxon>Teleostei</taxon>
        <taxon>Neoteleostei</taxon>
        <taxon>Acanthomorphata</taxon>
        <taxon>Carangaria</taxon>
        <taxon>Pleuronectiformes</taxon>
        <taxon>Pleuronectoidei</taxon>
        <taxon>Scophthalmidae</taxon>
        <taxon>Scophthalmus</taxon>
    </lineage>
</organism>
<dbReference type="AlphaFoldDB" id="A0A8D3C587"/>
<proteinExistence type="predicted"/>
<feature type="compositionally biased region" description="Polar residues" evidence="2">
    <location>
        <begin position="231"/>
        <end position="243"/>
    </location>
</feature>
<dbReference type="GO" id="GO:0060271">
    <property type="term" value="P:cilium assembly"/>
    <property type="evidence" value="ECO:0007669"/>
    <property type="project" value="InterPro"/>
</dbReference>
<accession>A0A8D3C587</accession>
<feature type="region of interest" description="Disordered" evidence="2">
    <location>
        <begin position="788"/>
        <end position="830"/>
    </location>
</feature>
<feature type="compositionally biased region" description="Basic and acidic residues" evidence="2">
    <location>
        <begin position="145"/>
        <end position="170"/>
    </location>
</feature>
<dbReference type="Proteomes" id="UP000694558">
    <property type="component" value="Chromosome 5"/>
</dbReference>
<keyword evidence="1" id="KW-0175">Coiled coil</keyword>
<dbReference type="Ensembl" id="ENSSMAT00000037523.1">
    <property type="protein sequence ID" value="ENSSMAP00000042445.1"/>
    <property type="gene ID" value="ENSSMAG00000011818.2"/>
</dbReference>
<feature type="compositionally biased region" description="Acidic residues" evidence="2">
    <location>
        <begin position="171"/>
        <end position="186"/>
    </location>
</feature>
<dbReference type="InterPro" id="IPR033545">
    <property type="entry name" value="CEP89"/>
</dbReference>
<evidence type="ECO:0000256" key="2">
    <source>
        <dbReference type="SAM" id="MobiDB-lite"/>
    </source>
</evidence>
<feature type="coiled-coil region" evidence="1">
    <location>
        <begin position="413"/>
        <end position="640"/>
    </location>
</feature>
<dbReference type="GO" id="GO:0007268">
    <property type="term" value="P:chemical synaptic transmission"/>
    <property type="evidence" value="ECO:0007669"/>
    <property type="project" value="InterPro"/>
</dbReference>
<dbReference type="GO" id="GO:0007005">
    <property type="term" value="P:mitochondrion organization"/>
    <property type="evidence" value="ECO:0007669"/>
    <property type="project" value="InterPro"/>
</dbReference>
<evidence type="ECO:0000256" key="1">
    <source>
        <dbReference type="SAM" id="Coils"/>
    </source>
</evidence>
<dbReference type="PANTHER" id="PTHR36170">
    <property type="entry name" value="CENTROSOMAL PROTEIN OF 89 KDA"/>
    <property type="match status" value="1"/>
</dbReference>
<feature type="region of interest" description="Disordered" evidence="2">
    <location>
        <begin position="145"/>
        <end position="309"/>
    </location>
</feature>
<sequence>MTEEVETRDYFYKTVSNAFGLREHAADRWSCWLQPAKGHSALHHVEEVSAAQRQGVQAYSPWFDPCCLHCSKACGASYPTPPQARPLTRETQIGLSSSHLVFFAHWTDMGPPSCQTKVLLESEQSESFISEANISEALDTRDRWSDDLAGRPHLPSPDHSDKELKERGEEVQDEEDREVEDEEDGDDHIYQTLDRGEPCPVTEPVYALPLKPKTRMPQPTQMSGRGLAASEETSVQSPEASCDSSEKKVRKSSCRKKEYAPTVLPIPTKDPLSQARVQESPTHPSPEPSKAHSEEQSEADGALAKKAQEADVQRLLEERLHRLEISHSQASSTPGTSAGSQAELQGLRRHAQELVDENDALKLTVHRLNVELSHYQTHFRPLSKQESSKISGLPKIGSPPPWLLDMKYLSPLLLAYEDRMKEKDALLQTTEEDVKRLRVHVEEVIHENERLHNEIAKLGGVGQKDCHQIQKQAFLVLQENQVLIDQLEAQHVKAKANHSRHHSEVSKVSKQLMLLEAENQRLQEDLEESRREAQKNTRQIQDLQARLKNAITWDEHCNIAGKLRGQLEQQENGNKRATDELLLRVSSLQEGNRRLAQDKANVTADVKRLEAELQLSRQANRKAERRMSFLERQKDECVLEEGKTRHYLGAVISLAQHISQERDQLLYTASGLQQEKHGFVNRILNGTVRFGKLQEDVKVYRRQASTRLAALEEAAEGRTASYQRQILHLQRLLRERQEAEERLLQSKREVEEELEVVWQAAAKENQQMKESLLDSRLTADLHGLPISGSASPCWPSQAPGGTTPPPQHQPHSSGPPLLFTSDRSPDLQRRDHVFLL</sequence>
<dbReference type="GO" id="GO:0097539">
    <property type="term" value="C:ciliary transition fiber"/>
    <property type="evidence" value="ECO:0007669"/>
    <property type="project" value="TreeGrafter"/>
</dbReference>
<reference evidence="3" key="1">
    <citation type="submission" date="2023-05" db="EMBL/GenBank/DDBJ databases">
        <title>High-quality long-read genome of Scophthalmus maximus.</title>
        <authorList>
            <person name="Lien S."/>
            <person name="Martinez P."/>
        </authorList>
    </citation>
    <scope>NUCLEOTIDE SEQUENCE [LARGE SCALE GENOMIC DNA]</scope>
</reference>
<name>A0A8D3C587_SCOMX</name>
<dbReference type="GeneTree" id="ENSGT00940000166619"/>
<feature type="coiled-coil region" evidence="1">
    <location>
        <begin position="722"/>
        <end position="756"/>
    </location>
</feature>
<dbReference type="PANTHER" id="PTHR36170:SF1">
    <property type="entry name" value="CENTROSOMAL PROTEIN OF 89 KDA"/>
    <property type="match status" value="1"/>
</dbReference>
<dbReference type="GO" id="GO:0045202">
    <property type="term" value="C:synapse"/>
    <property type="evidence" value="ECO:0007669"/>
    <property type="project" value="GOC"/>
</dbReference>
<evidence type="ECO:0000313" key="4">
    <source>
        <dbReference type="Proteomes" id="UP000694558"/>
    </source>
</evidence>
<gene>
    <name evidence="3" type="primary">cep89</name>
</gene>
<feature type="coiled-coil region" evidence="1">
    <location>
        <begin position="344"/>
        <end position="371"/>
    </location>
</feature>
<evidence type="ECO:0000313" key="3">
    <source>
        <dbReference type="Ensembl" id="ENSSMAP00000042445.1"/>
    </source>
</evidence>
<reference evidence="3" key="2">
    <citation type="submission" date="2025-08" db="UniProtKB">
        <authorList>
            <consortium name="Ensembl"/>
        </authorList>
    </citation>
    <scope>IDENTIFICATION</scope>
</reference>
<protein>
    <submittedName>
        <fullName evidence="3">Centrosomal protein 89</fullName>
    </submittedName>
</protein>
<dbReference type="GO" id="GO:0005814">
    <property type="term" value="C:centriole"/>
    <property type="evidence" value="ECO:0007669"/>
    <property type="project" value="InterPro"/>
</dbReference>